<evidence type="ECO:0000313" key="2">
    <source>
        <dbReference type="Proteomes" id="UP000295023"/>
    </source>
</evidence>
<name>A0A4R4D3C8_9PROT</name>
<sequence>MPTVLRVGGLRFVVYPNDHPPAHVYVLGPGWIVVVNLLGPAVREVVGPCSPRDARRVLDLAAEHGAALLEAWRRFHG</sequence>
<accession>A0A4R4D3C8</accession>
<dbReference type="Pfam" id="PF13711">
    <property type="entry name" value="DUF4160"/>
    <property type="match status" value="1"/>
</dbReference>
<protein>
    <submittedName>
        <fullName evidence="1">DUF4160 domain-containing protein</fullName>
    </submittedName>
</protein>
<dbReference type="Proteomes" id="UP000295023">
    <property type="component" value="Unassembled WGS sequence"/>
</dbReference>
<dbReference type="AlphaFoldDB" id="A0A4R4D3C8"/>
<dbReference type="InterPro" id="IPR025427">
    <property type="entry name" value="DUF4160"/>
</dbReference>
<dbReference type="OrthoDB" id="122670at2"/>
<dbReference type="RefSeq" id="WP_132296856.1">
    <property type="nucleotide sequence ID" value="NZ_SKBM01000044.1"/>
</dbReference>
<reference evidence="1 2" key="1">
    <citation type="submission" date="2019-03" db="EMBL/GenBank/DDBJ databases">
        <title>Paracraurococcus aquatilis NE82 genome sequence.</title>
        <authorList>
            <person name="Zhao Y."/>
            <person name="Du Z."/>
        </authorList>
    </citation>
    <scope>NUCLEOTIDE SEQUENCE [LARGE SCALE GENOMIC DNA]</scope>
    <source>
        <strain evidence="1 2">NE82</strain>
    </source>
</reference>
<keyword evidence="2" id="KW-1185">Reference proteome</keyword>
<dbReference type="EMBL" id="SKBM01000044">
    <property type="protein sequence ID" value="TCZ52939.1"/>
    <property type="molecule type" value="Genomic_DNA"/>
</dbReference>
<comment type="caution">
    <text evidence="1">The sequence shown here is derived from an EMBL/GenBank/DDBJ whole genome shotgun (WGS) entry which is preliminary data.</text>
</comment>
<evidence type="ECO:0000313" key="1">
    <source>
        <dbReference type="EMBL" id="TCZ52939.1"/>
    </source>
</evidence>
<proteinExistence type="predicted"/>
<organism evidence="1 2">
    <name type="scientific">Roseicella aquatilis</name>
    <dbReference type="NCBI Taxonomy" id="2527868"/>
    <lineage>
        <taxon>Bacteria</taxon>
        <taxon>Pseudomonadati</taxon>
        <taxon>Pseudomonadota</taxon>
        <taxon>Alphaproteobacteria</taxon>
        <taxon>Acetobacterales</taxon>
        <taxon>Roseomonadaceae</taxon>
        <taxon>Roseicella</taxon>
    </lineage>
</organism>
<gene>
    <name evidence="1" type="ORF">EXY23_25615</name>
</gene>